<evidence type="ECO:0000313" key="5">
    <source>
        <dbReference type="EMBL" id="SAM03853.1"/>
    </source>
</evidence>
<evidence type="ECO:0000313" key="6">
    <source>
        <dbReference type="Proteomes" id="UP000078561"/>
    </source>
</evidence>
<feature type="compositionally biased region" description="Basic and acidic residues" evidence="3">
    <location>
        <begin position="86"/>
        <end position="103"/>
    </location>
</feature>
<reference evidence="5" key="1">
    <citation type="submission" date="2016-04" db="EMBL/GenBank/DDBJ databases">
        <authorList>
            <person name="Evans L.H."/>
            <person name="Alamgir A."/>
            <person name="Owens N."/>
            <person name="Weber N.D."/>
            <person name="Virtaneva K."/>
            <person name="Barbian K."/>
            <person name="Babar A."/>
            <person name="Rosenke K."/>
        </authorList>
    </citation>
    <scope>NUCLEOTIDE SEQUENCE [LARGE SCALE GENOMIC DNA]</scope>
    <source>
        <strain evidence="5">CBS 101.48</strain>
    </source>
</reference>
<dbReference type="InParanoid" id="A0A163K2Z5"/>
<dbReference type="Proteomes" id="UP000078561">
    <property type="component" value="Unassembled WGS sequence"/>
</dbReference>
<dbReference type="EMBL" id="LT554307">
    <property type="protein sequence ID" value="SAM03853.1"/>
    <property type="molecule type" value="Genomic_DNA"/>
</dbReference>
<dbReference type="Pfam" id="PF08701">
    <property type="entry name" value="GN3L_Grn1"/>
    <property type="match status" value="1"/>
</dbReference>
<protein>
    <recommendedName>
        <fullName evidence="4">Guanine nucleotide-binding protein-like 3 N-terminal domain-containing protein</fullName>
    </recommendedName>
</protein>
<dbReference type="AlphaFoldDB" id="A0A163K2Z5"/>
<evidence type="ECO:0000256" key="2">
    <source>
        <dbReference type="ARBA" id="ARBA00023242"/>
    </source>
</evidence>
<feature type="domain" description="Guanine nucleotide-binding protein-like 3 N-terminal" evidence="4">
    <location>
        <begin position="14"/>
        <end position="86"/>
    </location>
</feature>
<evidence type="ECO:0000256" key="3">
    <source>
        <dbReference type="SAM" id="MobiDB-lite"/>
    </source>
</evidence>
<name>A0A163K2Z5_ABSGL</name>
<keyword evidence="6" id="KW-1185">Reference proteome</keyword>
<feature type="compositionally biased region" description="Basic residues" evidence="3">
    <location>
        <begin position="1"/>
        <end position="11"/>
    </location>
</feature>
<accession>A0A163K2Z5</accession>
<dbReference type="STRING" id="4829.A0A163K2Z5"/>
<evidence type="ECO:0000256" key="1">
    <source>
        <dbReference type="ARBA" id="ARBA00004123"/>
    </source>
</evidence>
<dbReference type="OMA" id="EWPFKEE"/>
<dbReference type="OrthoDB" id="10266128at2759"/>
<evidence type="ECO:0000259" key="4">
    <source>
        <dbReference type="Pfam" id="PF08701"/>
    </source>
</evidence>
<organism evidence="5">
    <name type="scientific">Absidia glauca</name>
    <name type="common">Pin mould</name>
    <dbReference type="NCBI Taxonomy" id="4829"/>
    <lineage>
        <taxon>Eukaryota</taxon>
        <taxon>Fungi</taxon>
        <taxon>Fungi incertae sedis</taxon>
        <taxon>Mucoromycota</taxon>
        <taxon>Mucoromycotina</taxon>
        <taxon>Mucoromycetes</taxon>
        <taxon>Mucorales</taxon>
        <taxon>Cunninghamellaceae</taxon>
        <taxon>Absidia</taxon>
    </lineage>
</organism>
<keyword evidence="2" id="KW-0539">Nucleus</keyword>
<comment type="subcellular location">
    <subcellularLocation>
        <location evidence="1">Nucleus</location>
    </subcellularLocation>
</comment>
<feature type="region of interest" description="Disordered" evidence="3">
    <location>
        <begin position="68"/>
        <end position="103"/>
    </location>
</feature>
<sequence length="103" mass="12534">MVAKKYKSKRGTAREKYKIEKRVREHHRNLRKEQKKNPHLRRKPKDPGIPNNWPFKEELLNEVERHKQDLEEEKKKQRAARLLQSAKDKKIKPFEKKTKAKAE</sequence>
<gene>
    <name evidence="5" type="primary">ABSGL_09709.1 scaffold 11617</name>
</gene>
<feature type="region of interest" description="Disordered" evidence="3">
    <location>
        <begin position="1"/>
        <end position="54"/>
    </location>
</feature>
<dbReference type="InterPro" id="IPR014813">
    <property type="entry name" value="Gnl3_N_dom"/>
</dbReference>
<feature type="compositionally biased region" description="Basic and acidic residues" evidence="3">
    <location>
        <begin position="12"/>
        <end position="23"/>
    </location>
</feature>
<dbReference type="GO" id="GO:0005634">
    <property type="term" value="C:nucleus"/>
    <property type="evidence" value="ECO:0007669"/>
    <property type="project" value="UniProtKB-SubCell"/>
</dbReference>
<proteinExistence type="predicted"/>